<evidence type="ECO:0000256" key="4">
    <source>
        <dbReference type="ARBA" id="ARBA00022525"/>
    </source>
</evidence>
<dbReference type="Pfam" id="PF05938">
    <property type="entry name" value="Self-incomp_S1"/>
    <property type="match status" value="1"/>
</dbReference>
<protein>
    <recommendedName>
        <fullName evidence="6">S-protein homolog</fullName>
    </recommendedName>
</protein>
<dbReference type="AlphaFoldDB" id="A0AAN9SEE2"/>
<keyword evidence="3 6" id="KW-0713">Self-incompatibility</keyword>
<comment type="caution">
    <text evidence="7">The sequence shown here is derived from an EMBL/GenBank/DDBJ whole genome shotgun (WGS) entry which is preliminary data.</text>
</comment>
<dbReference type="PANTHER" id="PTHR31232">
    <property type="match status" value="1"/>
</dbReference>
<keyword evidence="8" id="KW-1185">Reference proteome</keyword>
<dbReference type="InterPro" id="IPR010264">
    <property type="entry name" value="Self-incomp_S1"/>
</dbReference>
<dbReference type="PANTHER" id="PTHR31232:SF131">
    <property type="entry name" value="PLANT SELF-INCOMPATIBILITY PROTEIN S1 FAMILY"/>
    <property type="match status" value="1"/>
</dbReference>
<keyword evidence="4 6" id="KW-0964">Secreted</keyword>
<evidence type="ECO:0000313" key="8">
    <source>
        <dbReference type="Proteomes" id="UP001386955"/>
    </source>
</evidence>
<sequence>MSLFARSVCTLWMFILLSSWVNYTVAMKALVRVTNDLGILDLTVSCNIDKNPHILTPAAYYEWNYSSEDSEFGREPFTCNFQWEGAHHSFDMYVSIRDQDCQRCLWFIRQDAPCRYVKNGRFACYPWNT</sequence>
<dbReference type="Proteomes" id="UP001386955">
    <property type="component" value="Unassembled WGS sequence"/>
</dbReference>
<dbReference type="GO" id="GO:0005576">
    <property type="term" value="C:extracellular region"/>
    <property type="evidence" value="ECO:0007669"/>
    <property type="project" value="UniProtKB-SubCell"/>
</dbReference>
<dbReference type="GO" id="GO:0060320">
    <property type="term" value="P:rejection of self pollen"/>
    <property type="evidence" value="ECO:0007669"/>
    <property type="project" value="UniProtKB-KW"/>
</dbReference>
<name>A0AAN9SEE2_PSOTE</name>
<proteinExistence type="inferred from homology"/>
<evidence type="ECO:0000256" key="1">
    <source>
        <dbReference type="ARBA" id="ARBA00004613"/>
    </source>
</evidence>
<feature type="chain" id="PRO_5042672861" description="S-protein homolog" evidence="6">
    <location>
        <begin position="27"/>
        <end position="129"/>
    </location>
</feature>
<feature type="signal peptide" evidence="6">
    <location>
        <begin position="1"/>
        <end position="26"/>
    </location>
</feature>
<accession>A0AAN9SEE2</accession>
<gene>
    <name evidence="7" type="ORF">VNO78_15310</name>
</gene>
<comment type="similarity">
    <text evidence="2 6">Belongs to the plant self-incompatibility (S1) protein family.</text>
</comment>
<evidence type="ECO:0000256" key="5">
    <source>
        <dbReference type="ARBA" id="ARBA00022729"/>
    </source>
</evidence>
<evidence type="ECO:0000256" key="6">
    <source>
        <dbReference type="RuleBase" id="RU367044"/>
    </source>
</evidence>
<evidence type="ECO:0000256" key="3">
    <source>
        <dbReference type="ARBA" id="ARBA00022471"/>
    </source>
</evidence>
<evidence type="ECO:0000256" key="2">
    <source>
        <dbReference type="ARBA" id="ARBA00005581"/>
    </source>
</evidence>
<comment type="subcellular location">
    <subcellularLocation>
        <location evidence="1 6">Secreted</location>
    </subcellularLocation>
</comment>
<keyword evidence="5 6" id="KW-0732">Signal</keyword>
<dbReference type="EMBL" id="JAYMYS010000004">
    <property type="protein sequence ID" value="KAK7394771.1"/>
    <property type="molecule type" value="Genomic_DNA"/>
</dbReference>
<organism evidence="7 8">
    <name type="scientific">Psophocarpus tetragonolobus</name>
    <name type="common">Winged bean</name>
    <name type="synonym">Dolichos tetragonolobus</name>
    <dbReference type="NCBI Taxonomy" id="3891"/>
    <lineage>
        <taxon>Eukaryota</taxon>
        <taxon>Viridiplantae</taxon>
        <taxon>Streptophyta</taxon>
        <taxon>Embryophyta</taxon>
        <taxon>Tracheophyta</taxon>
        <taxon>Spermatophyta</taxon>
        <taxon>Magnoliopsida</taxon>
        <taxon>eudicotyledons</taxon>
        <taxon>Gunneridae</taxon>
        <taxon>Pentapetalae</taxon>
        <taxon>rosids</taxon>
        <taxon>fabids</taxon>
        <taxon>Fabales</taxon>
        <taxon>Fabaceae</taxon>
        <taxon>Papilionoideae</taxon>
        <taxon>50 kb inversion clade</taxon>
        <taxon>NPAAA clade</taxon>
        <taxon>indigoferoid/millettioid clade</taxon>
        <taxon>Phaseoleae</taxon>
        <taxon>Psophocarpus</taxon>
    </lineage>
</organism>
<evidence type="ECO:0000313" key="7">
    <source>
        <dbReference type="EMBL" id="KAK7394771.1"/>
    </source>
</evidence>
<reference evidence="7 8" key="1">
    <citation type="submission" date="2024-01" db="EMBL/GenBank/DDBJ databases">
        <title>The genomes of 5 underutilized Papilionoideae crops provide insights into root nodulation and disease resistanc.</title>
        <authorList>
            <person name="Jiang F."/>
        </authorList>
    </citation>
    <scope>NUCLEOTIDE SEQUENCE [LARGE SCALE GENOMIC DNA]</scope>
    <source>
        <strain evidence="7">DUOXIRENSHENG_FW03</strain>
        <tissue evidence="7">Leaves</tissue>
    </source>
</reference>